<keyword evidence="1" id="KW-0808">Transferase</keyword>
<evidence type="ECO:0000313" key="6">
    <source>
        <dbReference type="WBParaSite" id="Hba_13876"/>
    </source>
</evidence>
<name>A0A1I7X8Q3_HETBA</name>
<dbReference type="Gene3D" id="3.40.50.300">
    <property type="entry name" value="P-loop containing nucleotide triphosphate hydrolases"/>
    <property type="match status" value="2"/>
</dbReference>
<evidence type="ECO:0000256" key="1">
    <source>
        <dbReference type="ARBA" id="ARBA00022679"/>
    </source>
</evidence>
<dbReference type="WBParaSite" id="Hba_13876">
    <property type="protein sequence ID" value="Hba_13876"/>
    <property type="gene ID" value="Hba_13876"/>
</dbReference>
<keyword evidence="2" id="KW-0325">Glycoprotein</keyword>
<feature type="binding site" evidence="3">
    <location>
        <position position="51"/>
    </location>
    <ligand>
        <name>3'-phosphoadenylyl sulfate</name>
        <dbReference type="ChEBI" id="CHEBI:58339"/>
    </ligand>
</feature>
<dbReference type="PANTHER" id="PTHR10605">
    <property type="entry name" value="HEPARAN SULFATE SULFOTRANSFERASE"/>
    <property type="match status" value="1"/>
</dbReference>
<dbReference type="AlphaFoldDB" id="A0A1I7X8Q3"/>
<feature type="domain" description="Sulfotransferase" evidence="4">
    <location>
        <begin position="62"/>
        <end position="112"/>
    </location>
</feature>
<feature type="binding site" evidence="3">
    <location>
        <position position="59"/>
    </location>
    <ligand>
        <name>3'-phosphoadenylyl sulfate</name>
        <dbReference type="ChEBI" id="CHEBI:58339"/>
    </ligand>
</feature>
<evidence type="ECO:0000256" key="2">
    <source>
        <dbReference type="ARBA" id="ARBA00023180"/>
    </source>
</evidence>
<protein>
    <submittedName>
        <fullName evidence="6">Sulfotransfer_1 domain-containing protein</fullName>
    </submittedName>
</protein>
<reference evidence="6" key="1">
    <citation type="submission" date="2016-11" db="UniProtKB">
        <authorList>
            <consortium name="WormBaseParasite"/>
        </authorList>
    </citation>
    <scope>IDENTIFICATION</scope>
</reference>
<proteinExistence type="predicted"/>
<dbReference type="InterPro" id="IPR000863">
    <property type="entry name" value="Sulfotransferase_dom"/>
</dbReference>
<accession>A0A1I7X8Q3</accession>
<dbReference type="Proteomes" id="UP000095283">
    <property type="component" value="Unplaced"/>
</dbReference>
<dbReference type="InterPro" id="IPR037359">
    <property type="entry name" value="NST/OST"/>
</dbReference>
<dbReference type="PANTHER" id="PTHR10605:SF72">
    <property type="entry name" value="HEPARAN SULFATE 3-O SULFOTRANSFERASE-B, ISOFORM A"/>
    <property type="match status" value="1"/>
</dbReference>
<evidence type="ECO:0000259" key="4">
    <source>
        <dbReference type="Pfam" id="PF00685"/>
    </source>
</evidence>
<sequence length="209" mass="24068">MIQEFNAINQMPETDQTQITIEKSPAYFHSKNATERIKALNPNMKIIIVVRDPVTRAISGWGAIKIGVYHRHLKRWLDYFPMDQIHIVDGERLITHPALEVSRTEYFLGLQPGAKLFVEKTSDDRASRTFRWTWRVSVEDCEKRKFIVSLHFYFFRASLGRGIASLLSRAGALPQYSSPTSSLGDAIKHKKMTSEWTMELLLANLDDKL</sequence>
<organism evidence="5 6">
    <name type="scientific">Heterorhabditis bacteriophora</name>
    <name type="common">Entomopathogenic nematode worm</name>
    <dbReference type="NCBI Taxonomy" id="37862"/>
    <lineage>
        <taxon>Eukaryota</taxon>
        <taxon>Metazoa</taxon>
        <taxon>Ecdysozoa</taxon>
        <taxon>Nematoda</taxon>
        <taxon>Chromadorea</taxon>
        <taxon>Rhabditida</taxon>
        <taxon>Rhabditina</taxon>
        <taxon>Rhabditomorpha</taxon>
        <taxon>Strongyloidea</taxon>
        <taxon>Heterorhabditidae</taxon>
        <taxon>Heterorhabditis</taxon>
    </lineage>
</organism>
<dbReference type="SUPFAM" id="SSF52540">
    <property type="entry name" value="P-loop containing nucleoside triphosphate hydrolases"/>
    <property type="match status" value="1"/>
</dbReference>
<evidence type="ECO:0000256" key="3">
    <source>
        <dbReference type="PIRSR" id="PIRSR637359-2"/>
    </source>
</evidence>
<keyword evidence="5" id="KW-1185">Reference proteome</keyword>
<dbReference type="Pfam" id="PF00685">
    <property type="entry name" value="Sulfotransfer_1"/>
    <property type="match status" value="1"/>
</dbReference>
<dbReference type="GO" id="GO:0008467">
    <property type="term" value="F:[heparan sulfate]-glucosamine 3-sulfotransferase activity"/>
    <property type="evidence" value="ECO:0007669"/>
    <property type="project" value="TreeGrafter"/>
</dbReference>
<dbReference type="InterPro" id="IPR027417">
    <property type="entry name" value="P-loop_NTPase"/>
</dbReference>
<evidence type="ECO:0000313" key="5">
    <source>
        <dbReference type="Proteomes" id="UP000095283"/>
    </source>
</evidence>